<keyword evidence="2" id="KW-0560">Oxidoreductase</keyword>
<proteinExistence type="predicted"/>
<protein>
    <submittedName>
        <fullName evidence="3">Pyridine nucleotide-disulfide oxidoreductase</fullName>
    </submittedName>
</protein>
<dbReference type="Gene3D" id="3.50.50.60">
    <property type="entry name" value="FAD/NAD(P)-binding domain"/>
    <property type="match status" value="2"/>
</dbReference>
<name>A0AAX0LBM3_9BACT</name>
<organism evidence="3 4">
    <name type="scientific">Campylobacter pinnipediorum subsp. pinnipediorum</name>
    <dbReference type="NCBI Taxonomy" id="1660067"/>
    <lineage>
        <taxon>Bacteria</taxon>
        <taxon>Pseudomonadati</taxon>
        <taxon>Campylobacterota</taxon>
        <taxon>Epsilonproteobacteria</taxon>
        <taxon>Campylobacterales</taxon>
        <taxon>Campylobacteraceae</taxon>
        <taxon>Campylobacter</taxon>
    </lineage>
</organism>
<dbReference type="Pfam" id="PF13738">
    <property type="entry name" value="Pyr_redox_3"/>
    <property type="match status" value="1"/>
</dbReference>
<dbReference type="EMBL" id="MCRK01000012">
    <property type="protein sequence ID" value="OPA81774.1"/>
    <property type="molecule type" value="Genomic_DNA"/>
</dbReference>
<gene>
    <name evidence="3" type="ORF">BFG04_01130</name>
</gene>
<dbReference type="RefSeq" id="WP_069632540.1">
    <property type="nucleotide sequence ID" value="NZ_CP012546.1"/>
</dbReference>
<evidence type="ECO:0000256" key="2">
    <source>
        <dbReference type="ARBA" id="ARBA00023002"/>
    </source>
</evidence>
<evidence type="ECO:0000313" key="3">
    <source>
        <dbReference type="EMBL" id="OPA81774.1"/>
    </source>
</evidence>
<keyword evidence="1" id="KW-0285">Flavoprotein</keyword>
<dbReference type="InterPro" id="IPR036188">
    <property type="entry name" value="FAD/NAD-bd_sf"/>
</dbReference>
<evidence type="ECO:0000313" key="4">
    <source>
        <dbReference type="Proteomes" id="UP000189728"/>
    </source>
</evidence>
<accession>A0AAX0LBM3</accession>
<dbReference type="Proteomes" id="UP000189728">
    <property type="component" value="Unassembled WGS sequence"/>
</dbReference>
<dbReference type="PRINTS" id="PR00469">
    <property type="entry name" value="PNDRDTASEII"/>
</dbReference>
<dbReference type="GO" id="GO:0016491">
    <property type="term" value="F:oxidoreductase activity"/>
    <property type="evidence" value="ECO:0007669"/>
    <property type="project" value="UniProtKB-KW"/>
</dbReference>
<dbReference type="AlphaFoldDB" id="A0AAX0LBM3"/>
<comment type="caution">
    <text evidence="3">The sequence shown here is derived from an EMBL/GenBank/DDBJ whole genome shotgun (WGS) entry which is preliminary data.</text>
</comment>
<reference evidence="3 4" key="1">
    <citation type="submission" date="2016-08" db="EMBL/GenBank/DDBJ databases">
        <title>Campylobacter species from sea mammals.</title>
        <authorList>
            <person name="Gilbert M.J."/>
            <person name="Byrne B.A."/>
            <person name="Zomer A.L."/>
            <person name="Wagenaar J.A."/>
        </authorList>
    </citation>
    <scope>NUCLEOTIDE SEQUENCE [LARGE SCALE GENOMIC DNA]</scope>
    <source>
        <strain evidence="3 4">1105248</strain>
    </source>
</reference>
<dbReference type="PRINTS" id="PR00368">
    <property type="entry name" value="FADPNR"/>
</dbReference>
<evidence type="ECO:0000256" key="1">
    <source>
        <dbReference type="ARBA" id="ARBA00022630"/>
    </source>
</evidence>
<dbReference type="PANTHER" id="PTHR48105">
    <property type="entry name" value="THIOREDOXIN REDUCTASE 1-RELATED-RELATED"/>
    <property type="match status" value="1"/>
</dbReference>
<dbReference type="InterPro" id="IPR050097">
    <property type="entry name" value="Ferredoxin-NADP_redctase_2"/>
</dbReference>
<sequence length="316" mass="34740">MSVIYDLVVIGAGPCGIGAAIEAKANGLDNVLMLEKGEENLQTIRKFYKDNKRVDKEYKGQESTIYGVVAFQDGTKETTIEFFDKIIAENNIECVFKCEVESVKKVGDLFEITTSKDIYKSKNVLVSIGKMGKPNKPDYKIPLPLNGVVNFNLDKCSSGEKILVVGGGNSAVEYAIDLCKNNETTLAYRRDTFARVNDTNKENLEILEKENKLKVRLNHDIVSLDNDNGKVVVNFSNDKTRVYDRVIYAIGGSSPVDFLQKCGIKMDDKGNALVNDACESDIAGLYAGGDITLKNGGSIVVGLNHAYKVVQNIIKK</sequence>
<dbReference type="SUPFAM" id="SSF51905">
    <property type="entry name" value="FAD/NAD(P)-binding domain"/>
    <property type="match status" value="1"/>
</dbReference>